<dbReference type="EMBL" id="JARKIE010000259">
    <property type="protein sequence ID" value="KAJ7660530.1"/>
    <property type="molecule type" value="Genomic_DNA"/>
</dbReference>
<evidence type="ECO:0000313" key="1">
    <source>
        <dbReference type="EMBL" id="KAJ7660530.1"/>
    </source>
</evidence>
<dbReference type="AlphaFoldDB" id="A0AAD7CRT6"/>
<protein>
    <submittedName>
        <fullName evidence="1">Uncharacterized protein</fullName>
    </submittedName>
</protein>
<proteinExistence type="predicted"/>
<sequence>MYNDLSHPQCSVLTQLRTEHIGLNTYLFRFHLAPSPSCARCNVPESDHHFLLQFPSYHAHRLSLVQLLGTAHLSLKLLLSTHDAKPVLDFARDTGRFPRYSL</sequence>
<organism evidence="1 2">
    <name type="scientific">Mycena rosella</name>
    <name type="common">Pink bonnet</name>
    <name type="synonym">Agaricus rosellus</name>
    <dbReference type="NCBI Taxonomy" id="1033263"/>
    <lineage>
        <taxon>Eukaryota</taxon>
        <taxon>Fungi</taxon>
        <taxon>Dikarya</taxon>
        <taxon>Basidiomycota</taxon>
        <taxon>Agaricomycotina</taxon>
        <taxon>Agaricomycetes</taxon>
        <taxon>Agaricomycetidae</taxon>
        <taxon>Agaricales</taxon>
        <taxon>Marasmiineae</taxon>
        <taxon>Mycenaceae</taxon>
        <taxon>Mycena</taxon>
    </lineage>
</organism>
<evidence type="ECO:0000313" key="2">
    <source>
        <dbReference type="Proteomes" id="UP001221757"/>
    </source>
</evidence>
<dbReference type="Proteomes" id="UP001221757">
    <property type="component" value="Unassembled WGS sequence"/>
</dbReference>
<keyword evidence="2" id="KW-1185">Reference proteome</keyword>
<accession>A0AAD7CRT6</accession>
<comment type="caution">
    <text evidence="1">The sequence shown here is derived from an EMBL/GenBank/DDBJ whole genome shotgun (WGS) entry which is preliminary data.</text>
</comment>
<reference evidence="1" key="1">
    <citation type="submission" date="2023-03" db="EMBL/GenBank/DDBJ databases">
        <title>Massive genome expansion in bonnet fungi (Mycena s.s.) driven by repeated elements and novel gene families across ecological guilds.</title>
        <authorList>
            <consortium name="Lawrence Berkeley National Laboratory"/>
            <person name="Harder C.B."/>
            <person name="Miyauchi S."/>
            <person name="Viragh M."/>
            <person name="Kuo A."/>
            <person name="Thoen E."/>
            <person name="Andreopoulos B."/>
            <person name="Lu D."/>
            <person name="Skrede I."/>
            <person name="Drula E."/>
            <person name="Henrissat B."/>
            <person name="Morin E."/>
            <person name="Kohler A."/>
            <person name="Barry K."/>
            <person name="LaButti K."/>
            <person name="Morin E."/>
            <person name="Salamov A."/>
            <person name="Lipzen A."/>
            <person name="Mereny Z."/>
            <person name="Hegedus B."/>
            <person name="Baldrian P."/>
            <person name="Stursova M."/>
            <person name="Weitz H."/>
            <person name="Taylor A."/>
            <person name="Grigoriev I.V."/>
            <person name="Nagy L.G."/>
            <person name="Martin F."/>
            <person name="Kauserud H."/>
        </authorList>
    </citation>
    <scope>NUCLEOTIDE SEQUENCE</scope>
    <source>
        <strain evidence="1">CBHHK067</strain>
    </source>
</reference>
<gene>
    <name evidence="1" type="ORF">B0H17DRAFT_954123</name>
</gene>
<name>A0AAD7CRT6_MYCRO</name>